<dbReference type="InterPro" id="IPR009071">
    <property type="entry name" value="HMG_box_dom"/>
</dbReference>
<dbReference type="Proteomes" id="UP001432027">
    <property type="component" value="Unassembled WGS sequence"/>
</dbReference>
<dbReference type="Pfam" id="PF09011">
    <property type="entry name" value="HMG_box_2"/>
    <property type="match status" value="1"/>
</dbReference>
<keyword evidence="12" id="KW-1185">Reference proteome</keyword>
<comment type="caution">
    <text evidence="11">The sequence shown here is derived from an EMBL/GenBank/DDBJ whole genome shotgun (WGS) entry which is preliminary data.</text>
</comment>
<dbReference type="PANTHER" id="PTHR45888:SF6">
    <property type="entry name" value="HL01030P-RELATED"/>
    <property type="match status" value="1"/>
</dbReference>
<dbReference type="Gene3D" id="1.10.30.10">
    <property type="entry name" value="High mobility group box domain"/>
    <property type="match status" value="1"/>
</dbReference>
<keyword evidence="6" id="KW-0805">Transcription regulation</keyword>
<evidence type="ECO:0000256" key="2">
    <source>
        <dbReference type="ARBA" id="ARBA00022723"/>
    </source>
</evidence>
<feature type="region of interest" description="Disordered" evidence="9">
    <location>
        <begin position="90"/>
        <end position="112"/>
    </location>
</feature>
<dbReference type="SUPFAM" id="SSF47095">
    <property type="entry name" value="HMG-box"/>
    <property type="match status" value="1"/>
</dbReference>
<keyword evidence="7" id="KW-0804">Transcription</keyword>
<dbReference type="AlphaFoldDB" id="A0AAV5S835"/>
<evidence type="ECO:0000256" key="6">
    <source>
        <dbReference type="ARBA" id="ARBA00023015"/>
    </source>
</evidence>
<keyword evidence="5" id="KW-0862">Zinc</keyword>
<keyword evidence="4" id="KW-0863">Zinc-finger</keyword>
<evidence type="ECO:0000256" key="5">
    <source>
        <dbReference type="ARBA" id="ARBA00022833"/>
    </source>
</evidence>
<name>A0AAV5S835_9BILA</name>
<dbReference type="EMBL" id="BTSX01000001">
    <property type="protein sequence ID" value="GMS78257.1"/>
    <property type="molecule type" value="Genomic_DNA"/>
</dbReference>
<dbReference type="GO" id="GO:0008270">
    <property type="term" value="F:zinc ion binding"/>
    <property type="evidence" value="ECO:0007669"/>
    <property type="project" value="UniProtKB-KW"/>
</dbReference>
<evidence type="ECO:0000256" key="4">
    <source>
        <dbReference type="ARBA" id="ARBA00022771"/>
    </source>
</evidence>
<evidence type="ECO:0000256" key="9">
    <source>
        <dbReference type="SAM" id="MobiDB-lite"/>
    </source>
</evidence>
<organism evidence="11 12">
    <name type="scientific">Pristionchus entomophagus</name>
    <dbReference type="NCBI Taxonomy" id="358040"/>
    <lineage>
        <taxon>Eukaryota</taxon>
        <taxon>Metazoa</taxon>
        <taxon>Ecdysozoa</taxon>
        <taxon>Nematoda</taxon>
        <taxon>Chromadorea</taxon>
        <taxon>Rhabditida</taxon>
        <taxon>Rhabditina</taxon>
        <taxon>Diplogasteromorpha</taxon>
        <taxon>Diplogasteroidea</taxon>
        <taxon>Neodiplogasteridae</taxon>
        <taxon>Pristionchus</taxon>
    </lineage>
</organism>
<dbReference type="PANTHER" id="PTHR45888">
    <property type="entry name" value="HL01030P-RELATED"/>
    <property type="match status" value="1"/>
</dbReference>
<dbReference type="InterPro" id="IPR036910">
    <property type="entry name" value="HMG_box_dom_sf"/>
</dbReference>
<dbReference type="GO" id="GO:0042800">
    <property type="term" value="F:histone H3K4 methyltransferase activity"/>
    <property type="evidence" value="ECO:0007669"/>
    <property type="project" value="TreeGrafter"/>
</dbReference>
<evidence type="ECO:0000259" key="10">
    <source>
        <dbReference type="Pfam" id="PF09011"/>
    </source>
</evidence>
<dbReference type="GO" id="GO:0003713">
    <property type="term" value="F:transcription coactivator activity"/>
    <property type="evidence" value="ECO:0007669"/>
    <property type="project" value="TreeGrafter"/>
</dbReference>
<feature type="non-terminal residue" evidence="11">
    <location>
        <position position="112"/>
    </location>
</feature>
<feature type="domain" description="HMG box" evidence="10">
    <location>
        <begin position="45"/>
        <end position="98"/>
    </location>
</feature>
<gene>
    <name evidence="11" type="ORF">PENTCL1PPCAC_432</name>
</gene>
<evidence type="ECO:0000313" key="12">
    <source>
        <dbReference type="Proteomes" id="UP001432027"/>
    </source>
</evidence>
<feature type="compositionally biased region" description="Basic and acidic residues" evidence="9">
    <location>
        <begin position="26"/>
        <end position="42"/>
    </location>
</feature>
<keyword evidence="3" id="KW-0677">Repeat</keyword>
<sequence>IDCGRRKWHQGNRIVLARNDAAARAPSDDGPGRDDDQAGAGHDEAAVLYVNISYPQLRQSMPDWSERAKFIHKTWRGLSSEDRQIYVQKARFNRAQREKFPRPRGPRNPTMG</sequence>
<evidence type="ECO:0000256" key="1">
    <source>
        <dbReference type="ARBA" id="ARBA00004123"/>
    </source>
</evidence>
<evidence type="ECO:0000313" key="11">
    <source>
        <dbReference type="EMBL" id="GMS78257.1"/>
    </source>
</evidence>
<evidence type="ECO:0000256" key="7">
    <source>
        <dbReference type="ARBA" id="ARBA00023163"/>
    </source>
</evidence>
<proteinExistence type="predicted"/>
<reference evidence="11" key="1">
    <citation type="submission" date="2023-10" db="EMBL/GenBank/DDBJ databases">
        <title>Genome assembly of Pristionchus species.</title>
        <authorList>
            <person name="Yoshida K."/>
            <person name="Sommer R.J."/>
        </authorList>
    </citation>
    <scope>NUCLEOTIDE SEQUENCE</scope>
    <source>
        <strain evidence="11">RS0144</strain>
    </source>
</reference>
<keyword evidence="2" id="KW-0479">Metal-binding</keyword>
<keyword evidence="8" id="KW-0539">Nucleus</keyword>
<evidence type="ECO:0000256" key="3">
    <source>
        <dbReference type="ARBA" id="ARBA00022737"/>
    </source>
</evidence>
<dbReference type="GO" id="GO:0045944">
    <property type="term" value="P:positive regulation of transcription by RNA polymerase II"/>
    <property type="evidence" value="ECO:0007669"/>
    <property type="project" value="TreeGrafter"/>
</dbReference>
<evidence type="ECO:0000256" key="8">
    <source>
        <dbReference type="ARBA" id="ARBA00023242"/>
    </source>
</evidence>
<accession>A0AAV5S835</accession>
<protein>
    <recommendedName>
        <fullName evidence="10">HMG box domain-containing protein</fullName>
    </recommendedName>
</protein>
<feature type="region of interest" description="Disordered" evidence="9">
    <location>
        <begin position="17"/>
        <end position="42"/>
    </location>
</feature>
<dbReference type="GO" id="GO:0044666">
    <property type="term" value="C:MLL3/4 complex"/>
    <property type="evidence" value="ECO:0007669"/>
    <property type="project" value="TreeGrafter"/>
</dbReference>
<comment type="subcellular location">
    <subcellularLocation>
        <location evidence="1">Nucleus</location>
    </subcellularLocation>
</comment>
<feature type="non-terminal residue" evidence="11">
    <location>
        <position position="1"/>
    </location>
</feature>